<dbReference type="InterPro" id="IPR007050">
    <property type="entry name" value="HTH_bacterioopsin"/>
</dbReference>
<reference evidence="5 6" key="1">
    <citation type="journal article" date="2019" name="Int. J. Syst. Evol. Microbiol.">
        <title>The Global Catalogue of Microorganisms (GCM) 10K type strain sequencing project: providing services to taxonomists for standard genome sequencing and annotation.</title>
        <authorList>
            <consortium name="The Broad Institute Genomics Platform"/>
            <consortium name="The Broad Institute Genome Sequencing Center for Infectious Disease"/>
            <person name="Wu L."/>
            <person name="Ma J."/>
        </authorList>
    </citation>
    <scope>NUCLEOTIDE SEQUENCE [LARGE SCALE GENOMIC DNA]</scope>
    <source>
        <strain evidence="5 6">NBRC 111368</strain>
    </source>
</reference>
<protein>
    <submittedName>
        <fullName evidence="5">Helix-turn-helix domain-containing protein</fullName>
    </submittedName>
</protein>
<gene>
    <name evidence="5" type="ORF">ACFQE1_05005</name>
</gene>
<dbReference type="AlphaFoldDB" id="A0ABD5RXJ9"/>
<keyword evidence="1" id="KW-0805">Transcription regulation</keyword>
<dbReference type="SUPFAM" id="SSF88659">
    <property type="entry name" value="Sigma3 and sigma4 domains of RNA polymerase sigma factors"/>
    <property type="match status" value="1"/>
</dbReference>
<proteinExistence type="predicted"/>
<dbReference type="PANTHER" id="PTHR34236">
    <property type="entry name" value="DIMETHYL SULFOXIDE REDUCTASE TRANSCRIPTIONAL ACTIVATOR"/>
    <property type="match status" value="1"/>
</dbReference>
<dbReference type="Pfam" id="PF15915">
    <property type="entry name" value="BAT"/>
    <property type="match status" value="1"/>
</dbReference>
<evidence type="ECO:0000313" key="5">
    <source>
        <dbReference type="EMBL" id="MFC6723747.1"/>
    </source>
</evidence>
<evidence type="ECO:0000256" key="2">
    <source>
        <dbReference type="ARBA" id="ARBA00023163"/>
    </source>
</evidence>
<evidence type="ECO:0000256" key="1">
    <source>
        <dbReference type="ARBA" id="ARBA00023015"/>
    </source>
</evidence>
<feature type="domain" description="Bacterioopsin transcriptional activator GAF and HTH associated" evidence="4">
    <location>
        <begin position="6"/>
        <end position="151"/>
    </location>
</feature>
<dbReference type="EMBL" id="JBHSWU010000042">
    <property type="protein sequence ID" value="MFC6723747.1"/>
    <property type="molecule type" value="Genomic_DNA"/>
</dbReference>
<accession>A0ABD5RXJ9</accession>
<evidence type="ECO:0000259" key="4">
    <source>
        <dbReference type="Pfam" id="PF15915"/>
    </source>
</evidence>
<keyword evidence="6" id="KW-1185">Reference proteome</keyword>
<organism evidence="5 6">
    <name type="scientific">Halobium palmae</name>
    <dbReference type="NCBI Taxonomy" id="1776492"/>
    <lineage>
        <taxon>Archaea</taxon>
        <taxon>Methanobacteriati</taxon>
        <taxon>Methanobacteriota</taxon>
        <taxon>Stenosarchaea group</taxon>
        <taxon>Halobacteria</taxon>
        <taxon>Halobacteriales</taxon>
        <taxon>Haloferacaceae</taxon>
        <taxon>Halobium</taxon>
    </lineage>
</organism>
<keyword evidence="2" id="KW-0804">Transcription</keyword>
<comment type="caution">
    <text evidence="5">The sequence shown here is derived from an EMBL/GenBank/DDBJ whole genome shotgun (WGS) entry which is preliminary data.</text>
</comment>
<feature type="domain" description="HTH bat-type" evidence="3">
    <location>
        <begin position="156"/>
        <end position="208"/>
    </location>
</feature>
<dbReference type="Gene3D" id="1.10.10.10">
    <property type="entry name" value="Winged helix-like DNA-binding domain superfamily/Winged helix DNA-binding domain"/>
    <property type="match status" value="1"/>
</dbReference>
<dbReference type="Proteomes" id="UP001596328">
    <property type="component" value="Unassembled WGS sequence"/>
</dbReference>
<dbReference type="PANTHER" id="PTHR34236:SF1">
    <property type="entry name" value="DIMETHYL SULFOXIDE REDUCTASE TRANSCRIPTIONAL ACTIVATOR"/>
    <property type="match status" value="1"/>
</dbReference>
<evidence type="ECO:0000259" key="3">
    <source>
        <dbReference type="Pfam" id="PF04967"/>
    </source>
</evidence>
<dbReference type="InterPro" id="IPR031803">
    <property type="entry name" value="BAT_GAF/HTH-assoc"/>
</dbReference>
<evidence type="ECO:0000313" key="6">
    <source>
        <dbReference type="Proteomes" id="UP001596328"/>
    </source>
</evidence>
<dbReference type="Pfam" id="PF04967">
    <property type="entry name" value="HTH_10"/>
    <property type="match status" value="1"/>
</dbReference>
<dbReference type="InterPro" id="IPR013324">
    <property type="entry name" value="RNA_pol_sigma_r3/r4-like"/>
</dbReference>
<dbReference type="InterPro" id="IPR036388">
    <property type="entry name" value="WH-like_DNA-bd_sf"/>
</dbReference>
<sequence length="220" mass="25206">MTVLAEFTIDSSEFILGQVLALDPHTHVEIERVVPASRRVMPYIWVHGGDLERFEEEIQASSHVRELTALDRVDGSALYRVGWEEQVESLIHGMAETDATILEANGNDVWSFRIRFDNHSGLTEFHNYCMDHDIKFQLDRVYTLAEEQKQEHEFELTPAQREAVILAVERGYFEIPREVALAELADELDISEQALSERIRRAVNKVLKSLALTQSVSDLK</sequence>
<name>A0ABD5RXJ9_9EURY</name>